<keyword evidence="1" id="KW-1133">Transmembrane helix</keyword>
<proteinExistence type="predicted"/>
<reference evidence="2" key="1">
    <citation type="submission" date="2020-10" db="EMBL/GenBank/DDBJ databases">
        <authorList>
            <person name="Gilroy R."/>
        </authorList>
    </citation>
    <scope>NUCLEOTIDE SEQUENCE</scope>
    <source>
        <strain evidence="2">ChiSjej3B21-11622</strain>
    </source>
</reference>
<keyword evidence="1" id="KW-0812">Transmembrane</keyword>
<evidence type="ECO:0000313" key="3">
    <source>
        <dbReference type="Proteomes" id="UP000886886"/>
    </source>
</evidence>
<evidence type="ECO:0000313" key="2">
    <source>
        <dbReference type="EMBL" id="HIQ96485.1"/>
    </source>
</evidence>
<dbReference type="Proteomes" id="UP000886886">
    <property type="component" value="Unassembled WGS sequence"/>
</dbReference>
<feature type="transmembrane region" description="Helical" evidence="1">
    <location>
        <begin position="7"/>
        <end position="31"/>
    </location>
</feature>
<dbReference type="EMBL" id="DVFT01000122">
    <property type="protein sequence ID" value="HIQ96485.1"/>
    <property type="molecule type" value="Genomic_DNA"/>
</dbReference>
<dbReference type="Gene3D" id="3.40.50.1110">
    <property type="entry name" value="SGNH hydrolase"/>
    <property type="match status" value="1"/>
</dbReference>
<gene>
    <name evidence="2" type="ORF">IAB26_07980</name>
</gene>
<organism evidence="2 3">
    <name type="scientific">Candidatus Limivivens merdigallinarum</name>
    <dbReference type="NCBI Taxonomy" id="2840859"/>
    <lineage>
        <taxon>Bacteria</taxon>
        <taxon>Bacillati</taxon>
        <taxon>Bacillota</taxon>
        <taxon>Clostridia</taxon>
        <taxon>Lachnospirales</taxon>
        <taxon>Lachnospiraceae</taxon>
        <taxon>Lachnospiraceae incertae sedis</taxon>
        <taxon>Candidatus Limivivens</taxon>
    </lineage>
</organism>
<reference evidence="2" key="2">
    <citation type="journal article" date="2021" name="PeerJ">
        <title>Extensive microbial diversity within the chicken gut microbiome revealed by metagenomics and culture.</title>
        <authorList>
            <person name="Gilroy R."/>
            <person name="Ravi A."/>
            <person name="Getino M."/>
            <person name="Pursley I."/>
            <person name="Horton D.L."/>
            <person name="Alikhan N.F."/>
            <person name="Baker D."/>
            <person name="Gharbi K."/>
            <person name="Hall N."/>
            <person name="Watson M."/>
            <person name="Adriaenssens E.M."/>
            <person name="Foster-Nyarko E."/>
            <person name="Jarju S."/>
            <person name="Secka A."/>
            <person name="Antonio M."/>
            <person name="Oren A."/>
            <person name="Chaudhuri R.R."/>
            <person name="La Ragione R."/>
            <person name="Hildebrand F."/>
            <person name="Pallen M.J."/>
        </authorList>
    </citation>
    <scope>NUCLEOTIDE SEQUENCE</scope>
    <source>
        <strain evidence="2">ChiSjej3B21-11622</strain>
    </source>
</reference>
<keyword evidence="1" id="KW-0472">Membrane</keyword>
<accession>A0A9D1D0S9</accession>
<dbReference type="InterPro" id="IPR036514">
    <property type="entry name" value="SGNH_hydro_sf"/>
</dbReference>
<evidence type="ECO:0000256" key="1">
    <source>
        <dbReference type="SAM" id="Phobius"/>
    </source>
</evidence>
<evidence type="ECO:0008006" key="4">
    <source>
        <dbReference type="Google" id="ProtNLM"/>
    </source>
</evidence>
<dbReference type="AlphaFoldDB" id="A0A9D1D0S9"/>
<dbReference type="SUPFAM" id="SSF52266">
    <property type="entry name" value="SGNH hydrolase"/>
    <property type="match status" value="1"/>
</dbReference>
<name>A0A9D1D0S9_9FIRM</name>
<sequence length="237" mass="25961">MKKTGSNILLLLATLCIIGLVGLAVFLSFYMTDSDVSSLRTLGNEPETIIITEAPRAANAEATTEVSSAQNHSFLFVGDSRTLGLQEALKADSPDDQCRFVAAEGEGFDWFSQDGIQAMDTELKATPDSTVILNLGVNDPGSIDSYITSYQQIMQNYPEATFYVMSVNPVADDCQLISNQVIDEFNQKLKAAFPDQYLDVYNFLLSGGLNTTEDGLHYTDSTYLSIHYYLVNRVASA</sequence>
<comment type="caution">
    <text evidence="2">The sequence shown here is derived from an EMBL/GenBank/DDBJ whole genome shotgun (WGS) entry which is preliminary data.</text>
</comment>
<protein>
    <recommendedName>
        <fullName evidence="4">SGNH hydrolase-type esterase domain-containing protein</fullName>
    </recommendedName>
</protein>